<evidence type="ECO:0000256" key="2">
    <source>
        <dbReference type="ARBA" id="ARBA00022840"/>
    </source>
</evidence>
<dbReference type="HOGENOM" id="CLU_000022_45_4_1"/>
<dbReference type="EC" id="6.2.1.3" evidence="4"/>
<dbReference type="GeneID" id="4836864"/>
<dbReference type="Pfam" id="PF00501">
    <property type="entry name" value="AMP-binding"/>
    <property type="match status" value="1"/>
</dbReference>
<dbReference type="GO" id="GO:0004467">
    <property type="term" value="F:long-chain fatty acid-CoA ligase activity"/>
    <property type="evidence" value="ECO:0007669"/>
    <property type="project" value="UniProtKB-EC"/>
</dbReference>
<dbReference type="eggNOG" id="KOG1256">
    <property type="taxonomic scope" value="Eukaryota"/>
</dbReference>
<dbReference type="Proteomes" id="UP000002258">
    <property type="component" value="Chromosome 2"/>
</dbReference>
<dbReference type="OrthoDB" id="1700726at2759"/>
<dbReference type="InterPro" id="IPR000873">
    <property type="entry name" value="AMP-dep_synth/lig_dom"/>
</dbReference>
<dbReference type="SUPFAM" id="SSF56801">
    <property type="entry name" value="Acetyl-CoA synthetase-like"/>
    <property type="match status" value="1"/>
</dbReference>
<reference evidence="4 5" key="1">
    <citation type="journal article" date="2007" name="Nat. Biotechnol.">
        <title>Genome sequence of the lignocellulose-bioconverting and xylose-fermenting yeast Pichia stipitis.</title>
        <authorList>
            <person name="Jeffries T.W."/>
            <person name="Grigoriev I.V."/>
            <person name="Grimwood J."/>
            <person name="Laplaza J.M."/>
            <person name="Aerts A."/>
            <person name="Salamov A."/>
            <person name="Schmutz J."/>
            <person name="Lindquist E."/>
            <person name="Dehal P."/>
            <person name="Shapiro H."/>
            <person name="Jin Y.S."/>
            <person name="Passoth V."/>
            <person name="Richardson P.M."/>
        </authorList>
    </citation>
    <scope>NUCLEOTIDE SEQUENCE [LARGE SCALE GENOMIC DNA]</scope>
    <source>
        <strain evidence="5">ATCC 58785 / CBS 6054 / NBRC 10063 / NRRL Y-11545</strain>
    </source>
</reference>
<organism evidence="4 5">
    <name type="scientific">Scheffersomyces stipitis (strain ATCC 58785 / CBS 6054 / NBRC 10063 / NRRL Y-11545)</name>
    <name type="common">Yeast</name>
    <name type="synonym">Pichia stipitis</name>
    <dbReference type="NCBI Taxonomy" id="322104"/>
    <lineage>
        <taxon>Eukaryota</taxon>
        <taxon>Fungi</taxon>
        <taxon>Dikarya</taxon>
        <taxon>Ascomycota</taxon>
        <taxon>Saccharomycotina</taxon>
        <taxon>Pichiomycetes</taxon>
        <taxon>Debaryomycetaceae</taxon>
        <taxon>Scheffersomyces</taxon>
    </lineage>
</organism>
<name>A3LPC6_PICST</name>
<evidence type="ECO:0000256" key="1">
    <source>
        <dbReference type="ARBA" id="ARBA00022741"/>
    </source>
</evidence>
<sequence length="718" mass="80581">MMQETLPVPEAYTKRSVPIPGTETPGYSPIYRNNAFPNGVKESIFANLRTSHDYFTASVAHHTDQPCFAYRKHDYVNNVSDPNYTILSYSEVNQMKKDFGSGLLYLLNSNPYKDASKYESHAKIDSHITNFRFFNKDNHSFILTLFSVNRWEWVLTDLMCSSFSVTSTALYDTLGPKASEFILELTDSPAIVASKNHIKTLITLKEMQPDKLGQIITIISMDPLLPRDSYLHTLARKNRISIFEFSQVLKLGKMFPQEELPPSPETLATISFTSGTTGANPKGVMLLQKNAAASISTLLAQLPHFTRGKTLSFLPLAHISERQGTIFALTFGYCIGFQRYGGGPLTLIEDLKVWKPTYMANVPRIYTKIEAGLKNATIESESALTRAVFGKIFEYKIKAQSEKDGDKCSHIVYDLFLSKLRNSLGFDNMELLLTGSAPISADTVKFFKASLNTGMVQGYGLTETFGGCCFSLPYDKNPGSTGSISVTTELKIRELPEMGYYLNDNNGPRGELMLRGPQITPGYFKNAEETAKSFDEEGWFKTGDVAQIASDGKLYIIDRVKNFFKLAQGEYVTPEKIETLYLSNNPILTQCYTHGDSLRHYLVGVVGLDQQLAAQFLVDKCNVKPDQLQTAQEILDQCNRVDVKTQILKYLNSKIESKLQGFEKLHNIYIEFEPLRVDRNVVTPTLKLKRPIAQKFFSEPIATMYREGSLIKAGIGKL</sequence>
<dbReference type="OMA" id="YLEPISF"/>
<dbReference type="FunCoup" id="A3LPC6">
    <property type="interactions" value="301"/>
</dbReference>
<dbReference type="PANTHER" id="PTHR43272:SF33">
    <property type="entry name" value="AMP-BINDING DOMAIN-CONTAINING PROTEIN-RELATED"/>
    <property type="match status" value="1"/>
</dbReference>
<keyword evidence="1" id="KW-0547">Nucleotide-binding</keyword>
<evidence type="ECO:0000313" key="5">
    <source>
        <dbReference type="Proteomes" id="UP000002258"/>
    </source>
</evidence>
<dbReference type="InParanoid" id="A3LPC6"/>
<dbReference type="EMBL" id="CP000496">
    <property type="protein sequence ID" value="ABN65019.1"/>
    <property type="molecule type" value="Genomic_DNA"/>
</dbReference>
<protein>
    <submittedName>
        <fullName evidence="4">Long-chain fatty acid CoA ligase</fullName>
        <ecNumber evidence="4">6.2.1.3</ecNumber>
    </submittedName>
</protein>
<dbReference type="AlphaFoldDB" id="A3LPC6"/>
<dbReference type="GO" id="GO:0005524">
    <property type="term" value="F:ATP binding"/>
    <property type="evidence" value="ECO:0007669"/>
    <property type="project" value="UniProtKB-KW"/>
</dbReference>
<accession>A3LPC6</accession>
<dbReference type="GO" id="GO:0005783">
    <property type="term" value="C:endoplasmic reticulum"/>
    <property type="evidence" value="ECO:0007669"/>
    <property type="project" value="TreeGrafter"/>
</dbReference>
<keyword evidence="5" id="KW-1185">Reference proteome</keyword>
<dbReference type="PANTHER" id="PTHR43272">
    <property type="entry name" value="LONG-CHAIN-FATTY-ACID--COA LIGASE"/>
    <property type="match status" value="1"/>
</dbReference>
<evidence type="ECO:0000259" key="3">
    <source>
        <dbReference type="Pfam" id="PF00501"/>
    </source>
</evidence>
<keyword evidence="4" id="KW-0436">Ligase</keyword>
<dbReference type="InterPro" id="IPR042099">
    <property type="entry name" value="ANL_N_sf"/>
</dbReference>
<dbReference type="KEGG" id="pic:PICST_35069"/>
<dbReference type="Gene3D" id="3.40.50.12780">
    <property type="entry name" value="N-terminal domain of ligase-like"/>
    <property type="match status" value="1"/>
</dbReference>
<dbReference type="STRING" id="322104.A3LPC6"/>
<proteinExistence type="predicted"/>
<keyword evidence="2" id="KW-0067">ATP-binding</keyword>
<evidence type="ECO:0000313" key="4">
    <source>
        <dbReference type="EMBL" id="ABN65019.1"/>
    </source>
</evidence>
<gene>
    <name evidence="4" type="primary">FAA23</name>
    <name evidence="4" type="ORF">PICST_35069</name>
</gene>
<dbReference type="RefSeq" id="XP_001383048.1">
    <property type="nucleotide sequence ID" value="XM_001383011.1"/>
</dbReference>
<dbReference type="GO" id="GO:0016020">
    <property type="term" value="C:membrane"/>
    <property type="evidence" value="ECO:0007669"/>
    <property type="project" value="TreeGrafter"/>
</dbReference>
<feature type="domain" description="AMP-dependent synthetase/ligase" evidence="3">
    <location>
        <begin position="145"/>
        <end position="524"/>
    </location>
</feature>